<dbReference type="CDD" id="cd06223">
    <property type="entry name" value="PRTases_typeI"/>
    <property type="match status" value="1"/>
</dbReference>
<dbReference type="InterPro" id="IPR029057">
    <property type="entry name" value="PRTase-like"/>
</dbReference>
<dbReference type="Proteomes" id="UP000254841">
    <property type="component" value="Unassembled WGS sequence"/>
</dbReference>
<dbReference type="AlphaFoldDB" id="A0A377J589"/>
<sequence length="231" mass="25903">MENDQKNLVCFEDREEAFLKLYDELINHHLAHDNSIVLSTSFAGLFLADRLASKLDSGLDMLFCAPVIAPANNECEIATVSENMDLIINEPLIDSFGISLDYVYGEAKRAYEEIILPRIYKFRKGATLSELGQKNVFLIDQGVETGITMDLAIKTCIQKKAKSIYVLSPTIPYDIATILSRTSDALVAVYKPRYFVSTSHYYKSLDPISEEEALAIMDKYIAKPNLIQKGS</sequence>
<dbReference type="Gene3D" id="3.40.50.2020">
    <property type="match status" value="1"/>
</dbReference>
<accession>A0A377J589</accession>
<dbReference type="InterPro" id="IPR000836">
    <property type="entry name" value="PRTase_dom"/>
</dbReference>
<name>A0A377J589_9HELI</name>
<dbReference type="OrthoDB" id="5421180at2"/>
<dbReference type="SUPFAM" id="SSF53271">
    <property type="entry name" value="PRTase-like"/>
    <property type="match status" value="1"/>
</dbReference>
<reference evidence="1 2" key="1">
    <citation type="submission" date="2018-06" db="EMBL/GenBank/DDBJ databases">
        <authorList>
            <consortium name="Pathogen Informatics"/>
            <person name="Doyle S."/>
        </authorList>
    </citation>
    <scope>NUCLEOTIDE SEQUENCE [LARGE SCALE GENOMIC DNA]</scope>
    <source>
        <strain evidence="1 2">NCTC12410</strain>
    </source>
</reference>
<protein>
    <submittedName>
        <fullName evidence="1">Na+/H+ antiporter</fullName>
    </submittedName>
</protein>
<dbReference type="Gene3D" id="3.30.1310.20">
    <property type="entry name" value="PRTase-like"/>
    <property type="match status" value="1"/>
</dbReference>
<evidence type="ECO:0000313" key="1">
    <source>
        <dbReference type="EMBL" id="STO97621.1"/>
    </source>
</evidence>
<gene>
    <name evidence="1" type="ORF">NCTC12410_01456</name>
</gene>
<evidence type="ECO:0000313" key="2">
    <source>
        <dbReference type="Proteomes" id="UP000254841"/>
    </source>
</evidence>
<proteinExistence type="predicted"/>
<dbReference type="RefSeq" id="WP_115011845.1">
    <property type="nucleotide sequence ID" value="NZ_UGHV01000001.1"/>
</dbReference>
<organism evidence="1 2">
    <name type="scientific">Helicobacter canis</name>
    <dbReference type="NCBI Taxonomy" id="29419"/>
    <lineage>
        <taxon>Bacteria</taxon>
        <taxon>Pseudomonadati</taxon>
        <taxon>Campylobacterota</taxon>
        <taxon>Epsilonproteobacteria</taxon>
        <taxon>Campylobacterales</taxon>
        <taxon>Helicobacteraceae</taxon>
        <taxon>Helicobacter</taxon>
    </lineage>
</organism>
<dbReference type="EMBL" id="UGHV01000001">
    <property type="protein sequence ID" value="STO97621.1"/>
    <property type="molecule type" value="Genomic_DNA"/>
</dbReference>